<feature type="region of interest" description="Disordered" evidence="1">
    <location>
        <begin position="365"/>
        <end position="384"/>
    </location>
</feature>
<dbReference type="PANTHER" id="PTHR31494">
    <property type="entry name" value="THH1_TOM1_TOM3 DOMAIN-CONTAINING PROTEIN-RELATED-RELATED"/>
    <property type="match status" value="1"/>
</dbReference>
<keyword evidence="2" id="KW-0472">Membrane</keyword>
<dbReference type="RefSeq" id="XP_004352045.1">
    <property type="nucleotide sequence ID" value="XM_004351993.1"/>
</dbReference>
<feature type="region of interest" description="Disordered" evidence="1">
    <location>
        <begin position="310"/>
        <end position="351"/>
    </location>
</feature>
<protein>
    <recommendedName>
        <fullName evidence="5">THH1/TOM1/TOM3 domain-containing protein</fullName>
    </recommendedName>
</protein>
<evidence type="ECO:0000313" key="4">
    <source>
        <dbReference type="Proteomes" id="UP000007797"/>
    </source>
</evidence>
<name>F4Q9F6_CACFS</name>
<keyword evidence="2" id="KW-0812">Transmembrane</keyword>
<keyword evidence="2" id="KW-1133">Transmembrane helix</keyword>
<feature type="transmembrane region" description="Helical" evidence="2">
    <location>
        <begin position="27"/>
        <end position="47"/>
    </location>
</feature>
<feature type="transmembrane region" description="Helical" evidence="2">
    <location>
        <begin position="214"/>
        <end position="236"/>
    </location>
</feature>
<dbReference type="STRING" id="1054147.F4Q9F6"/>
<dbReference type="PANTHER" id="PTHR31494:SF2">
    <property type="entry name" value="THH1_TOM1_TOM3 DOMAIN-CONTAINING PROTEIN"/>
    <property type="match status" value="1"/>
</dbReference>
<accession>F4Q9F6</accession>
<dbReference type="KEGG" id="dfa:DFA_10159"/>
<feature type="transmembrane region" description="Helical" evidence="2">
    <location>
        <begin position="137"/>
        <end position="159"/>
    </location>
</feature>
<feature type="compositionally biased region" description="Basic residues" evidence="1">
    <location>
        <begin position="342"/>
        <end position="351"/>
    </location>
</feature>
<reference evidence="4" key="1">
    <citation type="journal article" date="2011" name="Genome Res.">
        <title>Phylogeny-wide analysis of social amoeba genomes highlights ancient origins for complex intercellular communication.</title>
        <authorList>
            <person name="Heidel A.J."/>
            <person name="Lawal H.M."/>
            <person name="Felder M."/>
            <person name="Schilde C."/>
            <person name="Helps N.R."/>
            <person name="Tunggal B."/>
            <person name="Rivero F."/>
            <person name="John U."/>
            <person name="Schleicher M."/>
            <person name="Eichinger L."/>
            <person name="Platzer M."/>
            <person name="Noegel A.A."/>
            <person name="Schaap P."/>
            <person name="Gloeckner G."/>
        </authorList>
    </citation>
    <scope>NUCLEOTIDE SEQUENCE [LARGE SCALE GENOMIC DNA]</scope>
    <source>
        <strain evidence="4">SH3</strain>
    </source>
</reference>
<feature type="compositionally biased region" description="Low complexity" evidence="1">
    <location>
        <begin position="414"/>
        <end position="426"/>
    </location>
</feature>
<evidence type="ECO:0000313" key="3">
    <source>
        <dbReference type="EMBL" id="EGG15325.1"/>
    </source>
</evidence>
<feature type="transmembrane region" description="Helical" evidence="2">
    <location>
        <begin position="165"/>
        <end position="190"/>
    </location>
</feature>
<proteinExistence type="predicted"/>
<dbReference type="GeneID" id="14867704"/>
<dbReference type="EMBL" id="GL883026">
    <property type="protein sequence ID" value="EGG15325.1"/>
    <property type="molecule type" value="Genomic_DNA"/>
</dbReference>
<dbReference type="Proteomes" id="UP000007797">
    <property type="component" value="Unassembled WGS sequence"/>
</dbReference>
<gene>
    <name evidence="3" type="ORF">DFA_10159</name>
</gene>
<evidence type="ECO:0008006" key="5">
    <source>
        <dbReference type="Google" id="ProtNLM"/>
    </source>
</evidence>
<keyword evidence="4" id="KW-1185">Reference proteome</keyword>
<feature type="compositionally biased region" description="Low complexity" evidence="1">
    <location>
        <begin position="310"/>
        <end position="331"/>
    </location>
</feature>
<feature type="transmembrane region" description="Helical" evidence="2">
    <location>
        <begin position="59"/>
        <end position="82"/>
    </location>
</feature>
<organism evidence="3 4">
    <name type="scientific">Cavenderia fasciculata</name>
    <name type="common">Slime mold</name>
    <name type="synonym">Dictyostelium fasciculatum</name>
    <dbReference type="NCBI Taxonomy" id="261658"/>
    <lineage>
        <taxon>Eukaryota</taxon>
        <taxon>Amoebozoa</taxon>
        <taxon>Evosea</taxon>
        <taxon>Eumycetozoa</taxon>
        <taxon>Dictyostelia</taxon>
        <taxon>Acytosteliales</taxon>
        <taxon>Cavenderiaceae</taxon>
        <taxon>Cavenderia</taxon>
    </lineage>
</organism>
<evidence type="ECO:0000256" key="1">
    <source>
        <dbReference type="SAM" id="MobiDB-lite"/>
    </source>
</evidence>
<feature type="region of interest" description="Disordered" evidence="1">
    <location>
        <begin position="404"/>
        <end position="426"/>
    </location>
</feature>
<feature type="transmembrane region" description="Helical" evidence="2">
    <location>
        <begin position="102"/>
        <end position="125"/>
    </location>
</feature>
<feature type="transmembrane region" description="Helical" evidence="2">
    <location>
        <begin position="248"/>
        <end position="269"/>
    </location>
</feature>
<evidence type="ECO:0000256" key="2">
    <source>
        <dbReference type="SAM" id="Phobius"/>
    </source>
</evidence>
<sequence length="426" mass="47758">MYFGPTITNDSWAGGNSVLEGLVITYLSFRIAVCVFISVLAATQLYFEIKYQTKRTMLNARLLTFVGVILYPLFRVFYTAFYWKERNEDVGTVCDFTSLFSIFFQMWSWTWVGAYWCRLLLALFSVNISYNQKVFKLSWSIIGVFFTFIVMYIVFSLAVPSIASMFFTGGFLVLLVGFGSVCVGFGFFLYRQIYHHKGDLLTDRVKAIIKRIRNLAIVMTCSIIVTVVRDLFYYVVFKVPLDSSLKHASNVITMTVEFVLAACIIISVSEEPMNYLKFKCVNPSLVPRFPTDETKDHSFNSATSSLSQKSTSLSIGSSRTTSSSVSSSSSSGPILQSPKARSSTHAHKHKSIQLSTLNISSSIQHQSNNNNTINNNTINNNNVNHTADQGTSIITIQNDDSTSISNLDDRLESSDNQNSNNNDETV</sequence>
<dbReference type="AlphaFoldDB" id="F4Q9F6"/>